<keyword evidence="3" id="KW-1185">Reference proteome</keyword>
<dbReference type="EMBL" id="CP060712">
    <property type="protein sequence ID" value="QNN49346.1"/>
    <property type="molecule type" value="Genomic_DNA"/>
</dbReference>
<dbReference type="Proteomes" id="UP000515976">
    <property type="component" value="Chromosome"/>
</dbReference>
<accession>A0A7G9R171</accession>
<dbReference type="AlphaFoldDB" id="A0A7G9R171"/>
<reference evidence="2 3" key="1">
    <citation type="submission" date="2020-08" db="EMBL/GenBank/DDBJ databases">
        <title>Genome sequence of Phycicoccus endophyticus JCM 31784T.</title>
        <authorList>
            <person name="Hyun D.-W."/>
            <person name="Bae J.-W."/>
        </authorList>
    </citation>
    <scope>NUCLEOTIDE SEQUENCE [LARGE SCALE GENOMIC DNA]</scope>
    <source>
        <strain evidence="2 3">JCM 31784</strain>
    </source>
</reference>
<dbReference type="KEGG" id="pei:H9L10_14250"/>
<evidence type="ECO:0000313" key="3">
    <source>
        <dbReference type="Proteomes" id="UP000515976"/>
    </source>
</evidence>
<protein>
    <submittedName>
        <fullName evidence="2">Uncharacterized protein</fullName>
    </submittedName>
</protein>
<organism evidence="2 3">
    <name type="scientific">Phycicoccus endophyticus</name>
    <dbReference type="NCBI Taxonomy" id="1690220"/>
    <lineage>
        <taxon>Bacteria</taxon>
        <taxon>Bacillati</taxon>
        <taxon>Actinomycetota</taxon>
        <taxon>Actinomycetes</taxon>
        <taxon>Micrococcales</taxon>
        <taxon>Intrasporangiaceae</taxon>
        <taxon>Phycicoccus</taxon>
    </lineage>
</organism>
<sequence length="65" mass="7037">MAQSRGVAHRYELHTGVPLASTSHTAEDSPSGAKSLRRGKSRSGTSACASSHEQTMFVEPLEYCW</sequence>
<feature type="region of interest" description="Disordered" evidence="1">
    <location>
        <begin position="1"/>
        <end position="53"/>
    </location>
</feature>
<evidence type="ECO:0000256" key="1">
    <source>
        <dbReference type="SAM" id="MobiDB-lite"/>
    </source>
</evidence>
<proteinExistence type="predicted"/>
<name>A0A7G9R171_9MICO</name>
<evidence type="ECO:0000313" key="2">
    <source>
        <dbReference type="EMBL" id="QNN49346.1"/>
    </source>
</evidence>
<gene>
    <name evidence="2" type="ORF">H9L10_14250</name>
</gene>
<feature type="compositionally biased region" description="Polar residues" evidence="1">
    <location>
        <begin position="42"/>
        <end position="53"/>
    </location>
</feature>